<proteinExistence type="predicted"/>
<dbReference type="RefSeq" id="WP_148596430.1">
    <property type="nucleotide sequence ID" value="NZ_CP042997.1"/>
</dbReference>
<protein>
    <submittedName>
        <fullName evidence="3">Uncharacterized protein</fullName>
    </submittedName>
</protein>
<dbReference type="EMBL" id="CP042997">
    <property type="protein sequence ID" value="QEH36786.1"/>
    <property type="molecule type" value="Genomic_DNA"/>
</dbReference>
<keyword evidence="2" id="KW-1133">Transmembrane helix</keyword>
<dbReference type="KEGG" id="agv:OJF2_53710"/>
<evidence type="ECO:0000256" key="1">
    <source>
        <dbReference type="SAM" id="MobiDB-lite"/>
    </source>
</evidence>
<dbReference type="AlphaFoldDB" id="A0A5B9W7X7"/>
<dbReference type="OrthoDB" id="262879at2"/>
<evidence type="ECO:0000313" key="3">
    <source>
        <dbReference type="EMBL" id="QEH36786.1"/>
    </source>
</evidence>
<keyword evidence="2" id="KW-0812">Transmembrane</keyword>
<evidence type="ECO:0000313" key="4">
    <source>
        <dbReference type="Proteomes" id="UP000324233"/>
    </source>
</evidence>
<feature type="compositionally biased region" description="Low complexity" evidence="1">
    <location>
        <begin position="9"/>
        <end position="20"/>
    </location>
</feature>
<keyword evidence="4" id="KW-1185">Reference proteome</keyword>
<accession>A0A5B9W7X7</accession>
<keyword evidence="2" id="KW-0472">Membrane</keyword>
<gene>
    <name evidence="3" type="ORF">OJF2_53710</name>
</gene>
<name>A0A5B9W7X7_9BACT</name>
<dbReference type="Proteomes" id="UP000324233">
    <property type="component" value="Chromosome"/>
</dbReference>
<feature type="region of interest" description="Disordered" evidence="1">
    <location>
        <begin position="1"/>
        <end position="42"/>
    </location>
</feature>
<feature type="transmembrane region" description="Helical" evidence="2">
    <location>
        <begin position="51"/>
        <end position="72"/>
    </location>
</feature>
<evidence type="ECO:0000256" key="2">
    <source>
        <dbReference type="SAM" id="Phobius"/>
    </source>
</evidence>
<reference evidence="3 4" key="1">
    <citation type="submission" date="2019-08" db="EMBL/GenBank/DDBJ databases">
        <title>Deep-cultivation of Planctomycetes and their phenomic and genomic characterization uncovers novel biology.</title>
        <authorList>
            <person name="Wiegand S."/>
            <person name="Jogler M."/>
            <person name="Boedeker C."/>
            <person name="Pinto D."/>
            <person name="Vollmers J."/>
            <person name="Rivas-Marin E."/>
            <person name="Kohn T."/>
            <person name="Peeters S.H."/>
            <person name="Heuer A."/>
            <person name="Rast P."/>
            <person name="Oberbeckmann S."/>
            <person name="Bunk B."/>
            <person name="Jeske O."/>
            <person name="Meyerdierks A."/>
            <person name="Storesund J.E."/>
            <person name="Kallscheuer N."/>
            <person name="Luecker S."/>
            <person name="Lage O.M."/>
            <person name="Pohl T."/>
            <person name="Merkel B.J."/>
            <person name="Hornburger P."/>
            <person name="Mueller R.-W."/>
            <person name="Bruemmer F."/>
            <person name="Labrenz M."/>
            <person name="Spormann A.M."/>
            <person name="Op den Camp H."/>
            <person name="Overmann J."/>
            <person name="Amann R."/>
            <person name="Jetten M.S.M."/>
            <person name="Mascher T."/>
            <person name="Medema M.H."/>
            <person name="Devos D.P."/>
            <person name="Kaster A.-K."/>
            <person name="Ovreas L."/>
            <person name="Rohde M."/>
            <person name="Galperin M.Y."/>
            <person name="Jogler C."/>
        </authorList>
    </citation>
    <scope>NUCLEOTIDE SEQUENCE [LARGE SCALE GENOMIC DNA]</scope>
    <source>
        <strain evidence="3 4">OJF2</strain>
    </source>
</reference>
<sequence length="428" mass="47085">MQPGRETRPAATTDPAATRPVGSQAADAGPDSSRRRPPEGRRTWLEDPRSFVLIVLGAVAAIGIAWKLLLAWRTRLGVSRLLEPDVTPEEVAGASRFQRAGLMELFRIMGDPESRLTPAHREAAAAALATLWAEDQLVAEEEQAFVRRGYVVDWKARRRYPRALACPLPIAVHYGVPALRASGPGVHADNLEWSHRILGARRASLEQWSPWAPGAGRPSWEILPGDFEGMGPHRLVLEARVRTRGLTSSWEIELPKVPFPIELDPRLEVGSLLASPDQAHARAMEAGLGLESDPAEPDGPATFLPLGRELAVRNPPHLVIRIPLPRDLAHRMFLEIDGVPGRFRAGDLVLSGQGAGRGDEDRAAPRPLSVPIRALEGPEQPALERPGTYRARMALEPDEALGWSDPEIRSVWPTRLDTEWVPLEIVRR</sequence>
<organism evidence="3 4">
    <name type="scientific">Aquisphaera giovannonii</name>
    <dbReference type="NCBI Taxonomy" id="406548"/>
    <lineage>
        <taxon>Bacteria</taxon>
        <taxon>Pseudomonadati</taxon>
        <taxon>Planctomycetota</taxon>
        <taxon>Planctomycetia</taxon>
        <taxon>Isosphaerales</taxon>
        <taxon>Isosphaeraceae</taxon>
        <taxon>Aquisphaera</taxon>
    </lineage>
</organism>
<feature type="compositionally biased region" description="Basic and acidic residues" evidence="1">
    <location>
        <begin position="32"/>
        <end position="42"/>
    </location>
</feature>